<gene>
    <name evidence="1" type="ORF">LSINAPIS_LOCUS6375</name>
</gene>
<accession>A0A5E4QBJ2</accession>
<evidence type="ECO:0000313" key="1">
    <source>
        <dbReference type="EMBL" id="VVC94411.1"/>
    </source>
</evidence>
<proteinExistence type="predicted"/>
<name>A0A5E4QBJ2_9NEOP</name>
<dbReference type="AlphaFoldDB" id="A0A5E4QBJ2"/>
<dbReference type="Proteomes" id="UP000324832">
    <property type="component" value="Unassembled WGS sequence"/>
</dbReference>
<keyword evidence="2" id="KW-1185">Reference proteome</keyword>
<organism evidence="1 2">
    <name type="scientific">Leptidea sinapis</name>
    <dbReference type="NCBI Taxonomy" id="189913"/>
    <lineage>
        <taxon>Eukaryota</taxon>
        <taxon>Metazoa</taxon>
        <taxon>Ecdysozoa</taxon>
        <taxon>Arthropoda</taxon>
        <taxon>Hexapoda</taxon>
        <taxon>Insecta</taxon>
        <taxon>Pterygota</taxon>
        <taxon>Neoptera</taxon>
        <taxon>Endopterygota</taxon>
        <taxon>Lepidoptera</taxon>
        <taxon>Glossata</taxon>
        <taxon>Ditrysia</taxon>
        <taxon>Papilionoidea</taxon>
        <taxon>Pieridae</taxon>
        <taxon>Dismorphiinae</taxon>
        <taxon>Leptidea</taxon>
    </lineage>
</organism>
<protein>
    <submittedName>
        <fullName evidence="1">Uncharacterized protein</fullName>
    </submittedName>
</protein>
<sequence>MSGEVQHWFSIISIEQRNEKLQKEKYKGVYVSRMSARIPSGEPYHISIRIKQPYKGGNASFNAFSYWGRQSQEEGVLTTVDFMTNKYFINADTNRSLEADLNNAAYDSIDTIQYYKKNLHCRIMGYLHQLLLNSQQMTWNRI</sequence>
<evidence type="ECO:0000313" key="2">
    <source>
        <dbReference type="Proteomes" id="UP000324832"/>
    </source>
</evidence>
<dbReference type="EMBL" id="FZQP02002003">
    <property type="protein sequence ID" value="VVC94411.1"/>
    <property type="molecule type" value="Genomic_DNA"/>
</dbReference>
<reference evidence="1 2" key="1">
    <citation type="submission" date="2017-07" db="EMBL/GenBank/DDBJ databases">
        <authorList>
            <person name="Talla V."/>
            <person name="Backstrom N."/>
        </authorList>
    </citation>
    <scope>NUCLEOTIDE SEQUENCE [LARGE SCALE GENOMIC DNA]</scope>
</reference>